<reference evidence="1" key="2">
    <citation type="journal article" date="2015" name="Data Brief">
        <title>Shoot transcriptome of the giant reed, Arundo donax.</title>
        <authorList>
            <person name="Barrero R.A."/>
            <person name="Guerrero F.D."/>
            <person name="Moolhuijzen P."/>
            <person name="Goolsby J.A."/>
            <person name="Tidwell J."/>
            <person name="Bellgard S.E."/>
            <person name="Bellgard M.I."/>
        </authorList>
    </citation>
    <scope>NUCLEOTIDE SEQUENCE</scope>
    <source>
        <tissue evidence="1">Shoot tissue taken approximately 20 cm above the soil surface</tissue>
    </source>
</reference>
<organism evidence="1">
    <name type="scientific">Arundo donax</name>
    <name type="common">Giant reed</name>
    <name type="synonym">Donax arundinaceus</name>
    <dbReference type="NCBI Taxonomy" id="35708"/>
    <lineage>
        <taxon>Eukaryota</taxon>
        <taxon>Viridiplantae</taxon>
        <taxon>Streptophyta</taxon>
        <taxon>Embryophyta</taxon>
        <taxon>Tracheophyta</taxon>
        <taxon>Spermatophyta</taxon>
        <taxon>Magnoliopsida</taxon>
        <taxon>Liliopsida</taxon>
        <taxon>Poales</taxon>
        <taxon>Poaceae</taxon>
        <taxon>PACMAD clade</taxon>
        <taxon>Arundinoideae</taxon>
        <taxon>Arundineae</taxon>
        <taxon>Arundo</taxon>
    </lineage>
</organism>
<sequence length="48" mass="5582">MIMSLELHHSDTIYVGVRAVDFTPFMFSSTDLFDGYVNAFFVCKKMRI</sequence>
<evidence type="ECO:0000313" key="1">
    <source>
        <dbReference type="EMBL" id="JAD24905.1"/>
    </source>
</evidence>
<protein>
    <submittedName>
        <fullName evidence="1">Uncharacterized protein</fullName>
    </submittedName>
</protein>
<proteinExistence type="predicted"/>
<dbReference type="AlphaFoldDB" id="A0A0A8YHG6"/>
<dbReference type="EMBL" id="GBRH01272990">
    <property type="protein sequence ID" value="JAD24905.1"/>
    <property type="molecule type" value="Transcribed_RNA"/>
</dbReference>
<reference evidence="1" key="1">
    <citation type="submission" date="2014-09" db="EMBL/GenBank/DDBJ databases">
        <authorList>
            <person name="Magalhaes I.L.F."/>
            <person name="Oliveira U."/>
            <person name="Santos F.R."/>
            <person name="Vidigal T.H.D.A."/>
            <person name="Brescovit A.D."/>
            <person name="Santos A.J."/>
        </authorList>
    </citation>
    <scope>NUCLEOTIDE SEQUENCE</scope>
    <source>
        <tissue evidence="1">Shoot tissue taken approximately 20 cm above the soil surface</tissue>
    </source>
</reference>
<name>A0A0A8YHG6_ARUDO</name>
<accession>A0A0A8YHG6</accession>